<dbReference type="EMBL" id="FO203522">
    <property type="protein sequence ID" value="CCO23127.1"/>
    <property type="molecule type" value="Genomic_DNA"/>
</dbReference>
<reference evidence="2 3" key="1">
    <citation type="submission" date="2012-10" db="EMBL/GenBank/DDBJ databases">
        <authorList>
            <person name="Genoscope - CEA"/>
        </authorList>
    </citation>
    <scope>NUCLEOTIDE SEQUENCE [LARGE SCALE GENOMIC DNA]</scope>
    <source>
        <strain evidence="3">AM13 / DSM 14728</strain>
    </source>
</reference>
<dbReference type="OrthoDB" id="9790710at2"/>
<keyword evidence="2" id="KW-0808">Transferase</keyword>
<name>L0RA84_9BACT</name>
<evidence type="ECO:0000313" key="3">
    <source>
        <dbReference type="Proteomes" id="UP000010808"/>
    </source>
</evidence>
<dbReference type="RefSeq" id="WP_015335732.1">
    <property type="nucleotide sequence ID" value="NC_020055.1"/>
</dbReference>
<dbReference type="GO" id="GO:0016757">
    <property type="term" value="F:glycosyltransferase activity"/>
    <property type="evidence" value="ECO:0007669"/>
    <property type="project" value="InterPro"/>
</dbReference>
<feature type="domain" description="Glycosyl transferase family 1" evidence="1">
    <location>
        <begin position="246"/>
        <end position="337"/>
    </location>
</feature>
<dbReference type="AlphaFoldDB" id="L0RA84"/>
<protein>
    <submittedName>
        <fullName evidence="2">Glycosyl transferase group 1</fullName>
    </submittedName>
</protein>
<dbReference type="InterPro" id="IPR001296">
    <property type="entry name" value="Glyco_trans_1"/>
</dbReference>
<dbReference type="Proteomes" id="UP000010808">
    <property type="component" value="Chromosome"/>
</dbReference>
<proteinExistence type="predicted"/>
<dbReference type="PATRIC" id="fig|1121451.3.peg.1105"/>
<dbReference type="eggNOG" id="COG0438">
    <property type="taxonomic scope" value="Bacteria"/>
</dbReference>
<dbReference type="PANTHER" id="PTHR12526:SF630">
    <property type="entry name" value="GLYCOSYLTRANSFERASE"/>
    <property type="match status" value="1"/>
</dbReference>
<evidence type="ECO:0000259" key="1">
    <source>
        <dbReference type="Pfam" id="PF00534"/>
    </source>
</evidence>
<gene>
    <name evidence="2" type="ORF">DESAM_20840</name>
</gene>
<accession>L0RA84</accession>
<evidence type="ECO:0000313" key="2">
    <source>
        <dbReference type="EMBL" id="CCO23127.1"/>
    </source>
</evidence>
<dbReference type="STRING" id="1121451.DESAM_20840"/>
<keyword evidence="3" id="KW-1185">Reference proteome</keyword>
<organism evidence="2 3">
    <name type="scientific">Maridesulfovibrio hydrothermalis AM13 = DSM 14728</name>
    <dbReference type="NCBI Taxonomy" id="1121451"/>
    <lineage>
        <taxon>Bacteria</taxon>
        <taxon>Pseudomonadati</taxon>
        <taxon>Thermodesulfobacteriota</taxon>
        <taxon>Desulfovibrionia</taxon>
        <taxon>Desulfovibrionales</taxon>
        <taxon>Desulfovibrionaceae</taxon>
        <taxon>Maridesulfovibrio</taxon>
    </lineage>
</organism>
<dbReference type="Pfam" id="PF00534">
    <property type="entry name" value="Glycos_transf_1"/>
    <property type="match status" value="1"/>
</dbReference>
<dbReference type="KEGG" id="dhy:DESAM_20840"/>
<dbReference type="HOGENOM" id="CLU_009583_28_3_7"/>
<dbReference type="Gene3D" id="3.40.50.2000">
    <property type="entry name" value="Glycogen Phosphorylase B"/>
    <property type="match status" value="2"/>
</dbReference>
<dbReference type="SUPFAM" id="SSF53756">
    <property type="entry name" value="UDP-Glycosyltransferase/glycogen phosphorylase"/>
    <property type="match status" value="1"/>
</dbReference>
<sequence>MLKQTVIQHTALAKSGGATRIASLLYEGLKKSRYQTIHSFEASENPGDRLISPEKAARAVPENSIVHLHSSADPAAFLSSLPKQTKVIITLHDTQMITGGCSYPLSCTHFDKKCFDPCPRKFPDSETVRKKNISALLDSEAVIISPSSWLARLTRKADKHISVKIIPNGIPWPENMADKKKARKKLGLHPSSKVVLFIAHGGQSAGYKSGPDWKNYWNMIKTKVPEAVGFAIGGDKNSREGDFLSIPYVDRRMLRQFMLAADVFAYPTLADNHPLVILEAMSCGLAPVSYAVGGVVEQIASGVNGILVPPYEKEIFADKVSNLLNNQRQAREMGSQGFHGGGKKYKNIRMTNNYIKIYDNLAYF</sequence>
<dbReference type="PANTHER" id="PTHR12526">
    <property type="entry name" value="GLYCOSYLTRANSFERASE"/>
    <property type="match status" value="1"/>
</dbReference>